<feature type="region of interest" description="Disordered" evidence="2">
    <location>
        <begin position="397"/>
        <end position="435"/>
    </location>
</feature>
<dbReference type="Gene3D" id="2.60.40.10">
    <property type="entry name" value="Immunoglobulins"/>
    <property type="match status" value="2"/>
</dbReference>
<evidence type="ECO:0000313" key="5">
    <source>
        <dbReference type="Ensembl" id="ENSFHEP00000013484.1"/>
    </source>
</evidence>
<accession>A0A3Q2PKZ8</accession>
<dbReference type="CDD" id="cd00063">
    <property type="entry name" value="FN3"/>
    <property type="match status" value="1"/>
</dbReference>
<reference evidence="5" key="1">
    <citation type="submission" date="2025-08" db="UniProtKB">
        <authorList>
            <consortium name="Ensembl"/>
        </authorList>
    </citation>
    <scope>IDENTIFICATION</scope>
</reference>
<dbReference type="Ensembl" id="ENSFHET00000032402.1">
    <property type="protein sequence ID" value="ENSFHEP00000013484.1"/>
    <property type="gene ID" value="ENSFHEG00000015005.1"/>
</dbReference>
<feature type="region of interest" description="Disordered" evidence="2">
    <location>
        <begin position="448"/>
        <end position="483"/>
    </location>
</feature>
<dbReference type="InterPro" id="IPR013783">
    <property type="entry name" value="Ig-like_fold"/>
</dbReference>
<evidence type="ECO:0000313" key="6">
    <source>
        <dbReference type="Proteomes" id="UP000265000"/>
    </source>
</evidence>
<evidence type="ECO:0000256" key="3">
    <source>
        <dbReference type="SAM" id="Phobius"/>
    </source>
</evidence>
<dbReference type="AlphaFoldDB" id="A0A3Q2PKZ8"/>
<reference evidence="5" key="2">
    <citation type="submission" date="2025-09" db="UniProtKB">
        <authorList>
            <consortium name="Ensembl"/>
        </authorList>
    </citation>
    <scope>IDENTIFICATION</scope>
</reference>
<dbReference type="PANTHER" id="PTHR44826">
    <property type="entry name" value="SPORE COAT PROTEIN SP85"/>
    <property type="match status" value="1"/>
</dbReference>
<feature type="domain" description="Fibronectin type-III" evidence="4">
    <location>
        <begin position="179"/>
        <end position="282"/>
    </location>
</feature>
<evidence type="ECO:0000259" key="4">
    <source>
        <dbReference type="PROSITE" id="PS50853"/>
    </source>
</evidence>
<keyword evidence="6" id="KW-1185">Reference proteome</keyword>
<dbReference type="Proteomes" id="UP000265000">
    <property type="component" value="Unplaced"/>
</dbReference>
<dbReference type="PANTHER" id="PTHR44826:SF3">
    <property type="entry name" value="SPORE COAT PROTEIN SP85"/>
    <property type="match status" value="1"/>
</dbReference>
<evidence type="ECO:0000256" key="1">
    <source>
        <dbReference type="ARBA" id="ARBA00022737"/>
    </source>
</evidence>
<dbReference type="InterPro" id="IPR051860">
    <property type="entry name" value="Plasmodium_CSP_Invasion"/>
</dbReference>
<keyword evidence="3" id="KW-0812">Transmembrane</keyword>
<protein>
    <submittedName>
        <fullName evidence="5">Growth hormone receptor b</fullName>
    </submittedName>
</protein>
<dbReference type="SUPFAM" id="SSF49265">
    <property type="entry name" value="Fibronectin type III"/>
    <property type="match status" value="2"/>
</dbReference>
<dbReference type="InterPro" id="IPR025871">
    <property type="entry name" value="GHBP"/>
</dbReference>
<name>A0A3Q2PKZ8_FUNHE</name>
<sequence length="553" mass="61087">MHPSVHPSFHPSIHPYIHPYIHPSLRPCIHLSVYPSIHPSIRQSIHPSIHPSVPPSKYPSIIHLSIPPSVHPFVRPSIHPSIHPSVHPFACPSIHASIRTSMHPSVHPCFHPSIHPSIHASILRPHLTACISPNMETFSCRWSVGSFQNLSEPRDLRLIYFNRLFGLFCSALPAVRPDPPLGLNWTLMNRSLTGTHFDAMLRWEPPQSADVETGWMALQYQVQHRQAGSDHWEETSLVKSTHRSLFGLQTDVHHEVRVRCKMLGGKDFGNFSHSVFVQVPSAVSRFPVMALLIFGALSLVAILLLVIISQQEKLMFILLPPVPGPKIQGIDPYLLKKGKLRELTTILGGPADLRPELYGNDPWVEFIDLDMEEPGDKLMDVDTDRLLDRSLSSHCSPLGFRDDDSGRSSCCEPDLLSESNGSPFHPIVPGQEAQGGEAAYTQVGEVRSSGKVLLSPEQLSDTGEEQERKQDDPAALKADQRARPSELSAAKLNLRVDPNSPSAPVYTVVEGVDRQNSLLLTPTPTPDPNPSPPKMTAAPDGYLTPDLLGSMTP</sequence>
<dbReference type="STRING" id="8078.ENSFHEP00000013484"/>
<dbReference type="InterPro" id="IPR003961">
    <property type="entry name" value="FN3_dom"/>
</dbReference>
<keyword evidence="3" id="KW-0472">Membrane</keyword>
<dbReference type="InterPro" id="IPR036116">
    <property type="entry name" value="FN3_sf"/>
</dbReference>
<evidence type="ECO:0000256" key="2">
    <source>
        <dbReference type="SAM" id="MobiDB-lite"/>
    </source>
</evidence>
<feature type="transmembrane region" description="Helical" evidence="3">
    <location>
        <begin position="286"/>
        <end position="308"/>
    </location>
</feature>
<feature type="region of interest" description="Disordered" evidence="2">
    <location>
        <begin position="514"/>
        <end position="553"/>
    </location>
</feature>
<dbReference type="Pfam" id="PF12772">
    <property type="entry name" value="GHBP"/>
    <property type="match status" value="1"/>
</dbReference>
<dbReference type="PROSITE" id="PS50853">
    <property type="entry name" value="FN3"/>
    <property type="match status" value="1"/>
</dbReference>
<keyword evidence="1" id="KW-0677">Repeat</keyword>
<dbReference type="GeneTree" id="ENSGT00940000165107"/>
<keyword evidence="3" id="KW-1133">Transmembrane helix</keyword>
<proteinExistence type="predicted"/>
<organism evidence="5 6">
    <name type="scientific">Fundulus heteroclitus</name>
    <name type="common">Killifish</name>
    <name type="synonym">Mummichog</name>
    <dbReference type="NCBI Taxonomy" id="8078"/>
    <lineage>
        <taxon>Eukaryota</taxon>
        <taxon>Metazoa</taxon>
        <taxon>Chordata</taxon>
        <taxon>Craniata</taxon>
        <taxon>Vertebrata</taxon>
        <taxon>Euteleostomi</taxon>
        <taxon>Actinopterygii</taxon>
        <taxon>Neopterygii</taxon>
        <taxon>Teleostei</taxon>
        <taxon>Neoteleostei</taxon>
        <taxon>Acanthomorphata</taxon>
        <taxon>Ovalentaria</taxon>
        <taxon>Atherinomorphae</taxon>
        <taxon>Cyprinodontiformes</taxon>
        <taxon>Fundulidae</taxon>
        <taxon>Fundulus</taxon>
    </lineage>
</organism>
<feature type="compositionally biased region" description="Pro residues" evidence="2">
    <location>
        <begin position="523"/>
        <end position="533"/>
    </location>
</feature>
<feature type="compositionally biased region" description="Basic and acidic residues" evidence="2">
    <location>
        <begin position="465"/>
        <end position="483"/>
    </location>
</feature>